<dbReference type="InterPro" id="IPR053183">
    <property type="entry name" value="ASL1"/>
</dbReference>
<organism evidence="3 4">
    <name type="scientific">Lasallia pustulata</name>
    <dbReference type="NCBI Taxonomy" id="136370"/>
    <lineage>
        <taxon>Eukaryota</taxon>
        <taxon>Fungi</taxon>
        <taxon>Dikarya</taxon>
        <taxon>Ascomycota</taxon>
        <taxon>Pezizomycotina</taxon>
        <taxon>Lecanoromycetes</taxon>
        <taxon>OSLEUM clade</taxon>
        <taxon>Umbilicariomycetidae</taxon>
        <taxon>Umbilicariales</taxon>
        <taxon>Umbilicariaceae</taxon>
        <taxon>Lasallia</taxon>
    </lineage>
</organism>
<comment type="caution">
    <text evidence="3">The sequence shown here is derived from an EMBL/GenBank/DDBJ whole genome shotgun (WGS) entry which is preliminary data.</text>
</comment>
<dbReference type="PANTHER" id="PTHR34154:SF3">
    <property type="entry name" value="ALKALI-SENSITIVE LINKAGE PROTEIN 1"/>
    <property type="match status" value="1"/>
</dbReference>
<dbReference type="OrthoDB" id="5959761at2759"/>
<dbReference type="EMBL" id="VXIT01000001">
    <property type="protein sequence ID" value="KAA6415321.1"/>
    <property type="molecule type" value="Genomic_DNA"/>
</dbReference>
<gene>
    <name evidence="3" type="ORF">FRX48_00036</name>
</gene>
<evidence type="ECO:0000313" key="3">
    <source>
        <dbReference type="EMBL" id="KAA6415321.1"/>
    </source>
</evidence>
<accession>A0A5M8Q2U3</accession>
<evidence type="ECO:0000313" key="4">
    <source>
        <dbReference type="Proteomes" id="UP000324767"/>
    </source>
</evidence>
<dbReference type="Pfam" id="PF11790">
    <property type="entry name" value="Glyco_hydro_cc"/>
    <property type="match status" value="1"/>
</dbReference>
<dbReference type="PANTHER" id="PTHR34154">
    <property type="entry name" value="ALKALI-SENSITIVE LINKAGE PROTEIN 1"/>
    <property type="match status" value="1"/>
</dbReference>
<dbReference type="Proteomes" id="UP000324767">
    <property type="component" value="Unassembled WGS sequence"/>
</dbReference>
<feature type="domain" description="Asl1-like glycosyl hydrolase catalytic" evidence="2">
    <location>
        <begin position="170"/>
        <end position="359"/>
    </location>
</feature>
<dbReference type="Gene3D" id="3.20.20.80">
    <property type="entry name" value="Glycosidases"/>
    <property type="match status" value="1"/>
</dbReference>
<dbReference type="SUPFAM" id="SSF51445">
    <property type="entry name" value="(Trans)glycosidases"/>
    <property type="match status" value="1"/>
</dbReference>
<feature type="compositionally biased region" description="Low complexity" evidence="1">
    <location>
        <begin position="74"/>
        <end position="91"/>
    </location>
</feature>
<evidence type="ECO:0000256" key="1">
    <source>
        <dbReference type="SAM" id="MobiDB-lite"/>
    </source>
</evidence>
<dbReference type="InterPro" id="IPR017853">
    <property type="entry name" value="GH"/>
</dbReference>
<reference evidence="3 4" key="1">
    <citation type="submission" date="2019-09" db="EMBL/GenBank/DDBJ databases">
        <title>The hologenome of the rock-dwelling lichen Lasallia pustulata.</title>
        <authorList>
            <person name="Greshake Tzovaras B."/>
            <person name="Segers F."/>
            <person name="Bicker A."/>
            <person name="Dal Grande F."/>
            <person name="Otte J."/>
            <person name="Hankeln T."/>
            <person name="Schmitt I."/>
            <person name="Ebersberger I."/>
        </authorList>
    </citation>
    <scope>NUCLEOTIDE SEQUENCE [LARGE SCALE GENOMIC DNA]</scope>
    <source>
        <strain evidence="3">A1-1</strain>
    </source>
</reference>
<sequence>MSCAYSPAVTSSYTSSLPSSAAASSIFYSNPSSTSIGSFTSSFTSTFTSSITSSSTSTLPSSAAPVIPSTFSTITTSSSTTTPSPGSTSVPPLQPLPAGSPKCPPNFRNSVFNTVASQDSGWPLRWSTISGMGVSNWIGFTQDSISNTPSYNNAPCTPAIDSAQIKICMDPTKVSAALTLITGPSPPTYLELFNEPDFSYEGYTPLTDPVSAANALAPIFNATTTTQFLSPAVAYTNSDWLTTFAANCNNCMDKIPIISAHVYAPDPATALNQVATLHATWPSKRIWITELAPASSNSQGCTLDANGVINWMQTVVPYLAQSGYVDRIFWNTGEHSTMSPCNPSLTNSDGTATPLLQAYASVCG</sequence>
<feature type="region of interest" description="Disordered" evidence="1">
    <location>
        <begin position="74"/>
        <end position="100"/>
    </location>
</feature>
<evidence type="ECO:0000259" key="2">
    <source>
        <dbReference type="Pfam" id="PF11790"/>
    </source>
</evidence>
<protein>
    <recommendedName>
        <fullName evidence="2">Asl1-like glycosyl hydrolase catalytic domain-containing protein</fullName>
    </recommendedName>
</protein>
<dbReference type="InterPro" id="IPR024655">
    <property type="entry name" value="Asl1_glyco_hydro_catalytic"/>
</dbReference>
<proteinExistence type="predicted"/>
<name>A0A5M8Q2U3_9LECA</name>
<dbReference type="AlphaFoldDB" id="A0A5M8Q2U3"/>